<dbReference type="AlphaFoldDB" id="A0A7S1VS74"/>
<feature type="signal peptide" evidence="1">
    <location>
        <begin position="1"/>
        <end position="23"/>
    </location>
</feature>
<dbReference type="EMBL" id="HBGK01049758">
    <property type="protein sequence ID" value="CAD9309676.1"/>
    <property type="molecule type" value="Transcribed_RNA"/>
</dbReference>
<evidence type="ECO:0000256" key="1">
    <source>
        <dbReference type="SAM" id="SignalP"/>
    </source>
</evidence>
<proteinExistence type="predicted"/>
<reference evidence="2" key="1">
    <citation type="submission" date="2021-01" db="EMBL/GenBank/DDBJ databases">
        <authorList>
            <person name="Corre E."/>
            <person name="Pelletier E."/>
            <person name="Niang G."/>
            <person name="Scheremetjew M."/>
            <person name="Finn R."/>
            <person name="Kale V."/>
            <person name="Holt S."/>
            <person name="Cochrane G."/>
            <person name="Meng A."/>
            <person name="Brown T."/>
            <person name="Cohen L."/>
        </authorList>
    </citation>
    <scope>NUCLEOTIDE SEQUENCE</scope>
    <source>
        <strain evidence="2">CCMP 410</strain>
    </source>
</reference>
<name>A0A7S1VS74_9STRA</name>
<gene>
    <name evidence="2" type="ORF">GOCE00092_LOCUS26121</name>
</gene>
<protein>
    <submittedName>
        <fullName evidence="2">Uncharacterized protein</fullName>
    </submittedName>
</protein>
<organism evidence="2">
    <name type="scientific">Grammatophora oceanica</name>
    <dbReference type="NCBI Taxonomy" id="210454"/>
    <lineage>
        <taxon>Eukaryota</taxon>
        <taxon>Sar</taxon>
        <taxon>Stramenopiles</taxon>
        <taxon>Ochrophyta</taxon>
        <taxon>Bacillariophyta</taxon>
        <taxon>Fragilariophyceae</taxon>
        <taxon>Fragilariophycidae</taxon>
        <taxon>Rhabdonematales</taxon>
        <taxon>Grammatophoraceae</taxon>
        <taxon>Grammatophora</taxon>
    </lineage>
</organism>
<evidence type="ECO:0000313" key="2">
    <source>
        <dbReference type="EMBL" id="CAD9309676.1"/>
    </source>
</evidence>
<sequence>MTKSFFGAAIALFFLASVPPMQGQFEQPPLPVCFQFDTVDLVGSFESYDLAGDSFGTPGDLSMSTSLAIDGSVTEGRYEISELSVQAVCTILPQNDGAPTAPMCFIEADMTFCVKRRRDGDEGCSIDFSGRFMATGTGPRAYTITGGMDDFFGAFGTFNPVFPSDPVDLPVTLPTDIHLCFHGEPTGEGGGRGGDSGRDN</sequence>
<accession>A0A7S1VS74</accession>
<feature type="chain" id="PRO_5030807654" evidence="1">
    <location>
        <begin position="24"/>
        <end position="200"/>
    </location>
</feature>
<keyword evidence="1" id="KW-0732">Signal</keyword>